<dbReference type="EMBL" id="JAINUG010000227">
    <property type="protein sequence ID" value="KAJ8386467.1"/>
    <property type="molecule type" value="Genomic_DNA"/>
</dbReference>
<dbReference type="PANTHER" id="PTHR16776">
    <property type="entry name" value="EXTRACELLULAR MATRIX PROTEIN 1"/>
    <property type="match status" value="1"/>
</dbReference>
<comment type="caution">
    <text evidence="2">The sequence shown here is derived from an EMBL/GenBank/DDBJ whole genome shotgun (WGS) entry which is preliminary data.</text>
</comment>
<dbReference type="Pfam" id="PF05782">
    <property type="entry name" value="ECM1"/>
    <property type="match status" value="1"/>
</dbReference>
<feature type="chain" id="PRO_5041993602" evidence="1">
    <location>
        <begin position="26"/>
        <end position="158"/>
    </location>
</feature>
<dbReference type="InterPro" id="IPR008605">
    <property type="entry name" value="ECM1"/>
</dbReference>
<name>A0AAD7RM40_9TELE</name>
<dbReference type="Gene3D" id="1.10.246.10">
    <property type="match status" value="1"/>
</dbReference>
<reference evidence="2" key="1">
    <citation type="journal article" date="2023" name="Science">
        <title>Genome structures resolve the early diversification of teleost fishes.</title>
        <authorList>
            <person name="Parey E."/>
            <person name="Louis A."/>
            <person name="Montfort J."/>
            <person name="Bouchez O."/>
            <person name="Roques C."/>
            <person name="Iampietro C."/>
            <person name="Lluch J."/>
            <person name="Castinel A."/>
            <person name="Donnadieu C."/>
            <person name="Desvignes T."/>
            <person name="Floi Bucao C."/>
            <person name="Jouanno E."/>
            <person name="Wen M."/>
            <person name="Mejri S."/>
            <person name="Dirks R."/>
            <person name="Jansen H."/>
            <person name="Henkel C."/>
            <person name="Chen W.J."/>
            <person name="Zahm M."/>
            <person name="Cabau C."/>
            <person name="Klopp C."/>
            <person name="Thompson A.W."/>
            <person name="Robinson-Rechavi M."/>
            <person name="Braasch I."/>
            <person name="Lecointre G."/>
            <person name="Bobe J."/>
            <person name="Postlethwait J.H."/>
            <person name="Berthelot C."/>
            <person name="Roest Crollius H."/>
            <person name="Guiguen Y."/>
        </authorList>
    </citation>
    <scope>NUCLEOTIDE SEQUENCE</scope>
    <source>
        <strain evidence="2">NC1722</strain>
    </source>
</reference>
<dbReference type="GO" id="GO:0007165">
    <property type="term" value="P:signal transduction"/>
    <property type="evidence" value="ECO:0007669"/>
    <property type="project" value="InterPro"/>
</dbReference>
<accession>A0AAD7RM40</accession>
<evidence type="ECO:0000313" key="3">
    <source>
        <dbReference type="Proteomes" id="UP001221898"/>
    </source>
</evidence>
<sequence length="158" mass="18024">MDSPWVLRGSWVVLLLLFSCVPLEGHPQTFEEPYVPFPPARPSMVNLDNICVNEPHRPLYPLDSLPRTGYSYLRRQGDAINGMESAYQECCKLYGYQWLVLTLSCVQKAWKGGLSKYCVDEFSVKTKPHPCCMVEEDMHNCFATKAPNKSYTPTPTKK</sequence>
<keyword evidence="1" id="KW-0732">Signal</keyword>
<keyword evidence="3" id="KW-1185">Reference proteome</keyword>
<gene>
    <name evidence="2" type="ORF">AAFF_G00169370</name>
</gene>
<dbReference type="PANTHER" id="PTHR16776:SF3">
    <property type="entry name" value="EXTRACELLULAR MATRIX PROTEIN 1"/>
    <property type="match status" value="1"/>
</dbReference>
<proteinExistence type="predicted"/>
<evidence type="ECO:0000313" key="2">
    <source>
        <dbReference type="EMBL" id="KAJ8386467.1"/>
    </source>
</evidence>
<dbReference type="AlphaFoldDB" id="A0AAD7RM40"/>
<dbReference type="GO" id="GO:0005615">
    <property type="term" value="C:extracellular space"/>
    <property type="evidence" value="ECO:0007669"/>
    <property type="project" value="TreeGrafter"/>
</dbReference>
<dbReference type="GO" id="GO:0030500">
    <property type="term" value="P:regulation of bone mineralization"/>
    <property type="evidence" value="ECO:0007669"/>
    <property type="project" value="TreeGrafter"/>
</dbReference>
<feature type="signal peptide" evidence="1">
    <location>
        <begin position="1"/>
        <end position="25"/>
    </location>
</feature>
<evidence type="ECO:0000256" key="1">
    <source>
        <dbReference type="SAM" id="SignalP"/>
    </source>
</evidence>
<dbReference type="Proteomes" id="UP001221898">
    <property type="component" value="Unassembled WGS sequence"/>
</dbReference>
<organism evidence="2 3">
    <name type="scientific">Aldrovandia affinis</name>
    <dbReference type="NCBI Taxonomy" id="143900"/>
    <lineage>
        <taxon>Eukaryota</taxon>
        <taxon>Metazoa</taxon>
        <taxon>Chordata</taxon>
        <taxon>Craniata</taxon>
        <taxon>Vertebrata</taxon>
        <taxon>Euteleostomi</taxon>
        <taxon>Actinopterygii</taxon>
        <taxon>Neopterygii</taxon>
        <taxon>Teleostei</taxon>
        <taxon>Notacanthiformes</taxon>
        <taxon>Halosauridae</taxon>
        <taxon>Aldrovandia</taxon>
    </lineage>
</organism>
<protein>
    <submittedName>
        <fullName evidence="2">Uncharacterized protein</fullName>
    </submittedName>
</protein>